<protein>
    <submittedName>
        <fullName evidence="9">Myb family transcription factor PHL8</fullName>
    </submittedName>
</protein>
<dbReference type="PANTHER" id="PTHR31499">
    <property type="entry name" value="MYB FAMILY TRANSCRIPTION FACTOR PHL11"/>
    <property type="match status" value="1"/>
</dbReference>
<dbReference type="NCBIfam" id="TIGR01557">
    <property type="entry name" value="myb_SHAQKYF"/>
    <property type="match status" value="1"/>
</dbReference>
<evidence type="ECO:0000313" key="10">
    <source>
        <dbReference type="Proteomes" id="UP000594638"/>
    </source>
</evidence>
<dbReference type="Proteomes" id="UP000594638">
    <property type="component" value="Unassembled WGS sequence"/>
</dbReference>
<dbReference type="InterPro" id="IPR046955">
    <property type="entry name" value="PHR1-like"/>
</dbReference>
<evidence type="ECO:0000256" key="6">
    <source>
        <dbReference type="ARBA" id="ARBA00023242"/>
    </source>
</evidence>
<dbReference type="PANTHER" id="PTHR31499:SF11">
    <property type="entry name" value="MYB FAMILY TRANSCRIPTION FACTOR PHL8"/>
    <property type="match status" value="1"/>
</dbReference>
<evidence type="ECO:0000256" key="3">
    <source>
        <dbReference type="ARBA" id="ARBA00023015"/>
    </source>
</evidence>
<keyword evidence="5" id="KW-0804">Transcription</keyword>
<proteinExistence type="inferred from homology"/>
<gene>
    <name evidence="9" type="ORF">OLEA9_A045316</name>
</gene>
<dbReference type="InterPro" id="IPR001005">
    <property type="entry name" value="SANT/Myb"/>
</dbReference>
<evidence type="ECO:0000256" key="7">
    <source>
        <dbReference type="SAM" id="MobiDB-lite"/>
    </source>
</evidence>
<comment type="subcellular location">
    <subcellularLocation>
        <location evidence="1">Nucleus</location>
    </subcellularLocation>
</comment>
<sequence>MAFQNFQNKEMNLVLSSDAKPRLKWTQELHQRFVDAVEQLGGADKATPKSLKRMMGIHGLTLYHLKSHLQKYRLGKSQQSQSYPKNNQEDCEEDDQRSQFPNKIYDGVQDKINESLQITRALQMQMEVQRKLHEQIEVQRCLQLRIETQGKYLQSVLKKAQETLAGYSSCSMEVESARAELSQLVSMVDTNWRLSSSLSVLTESEGSILKDAKNKLLGHNGYSVESSLTSSESSGRKEETQPFMDVSEPQDRGSPKRSREHEVEGKNEKVRKLELLEGLDLNRKIVNDSDSGPKLIDLNCKAVDEIN</sequence>
<evidence type="ECO:0000256" key="2">
    <source>
        <dbReference type="ARBA" id="ARBA00006783"/>
    </source>
</evidence>
<dbReference type="InterPro" id="IPR017930">
    <property type="entry name" value="Myb_dom"/>
</dbReference>
<dbReference type="InterPro" id="IPR009057">
    <property type="entry name" value="Homeodomain-like_sf"/>
</dbReference>
<feature type="region of interest" description="Disordered" evidence="7">
    <location>
        <begin position="75"/>
        <end position="97"/>
    </location>
</feature>
<feature type="compositionally biased region" description="Basic and acidic residues" evidence="7">
    <location>
        <begin position="249"/>
        <end position="269"/>
    </location>
</feature>
<dbReference type="EMBL" id="CACTIH010000088">
    <property type="protein sequence ID" value="CAA2953376.1"/>
    <property type="molecule type" value="Genomic_DNA"/>
</dbReference>
<dbReference type="InterPro" id="IPR025756">
    <property type="entry name" value="Myb_CC_LHEQLE"/>
</dbReference>
<keyword evidence="4" id="KW-0175">Coiled coil</keyword>
<feature type="compositionally biased region" description="Low complexity" evidence="7">
    <location>
        <begin position="223"/>
        <end position="233"/>
    </location>
</feature>
<feature type="domain" description="HTH myb-type" evidence="8">
    <location>
        <begin position="17"/>
        <end position="77"/>
    </location>
</feature>
<evidence type="ECO:0000313" key="9">
    <source>
        <dbReference type="EMBL" id="CAA2953376.1"/>
    </source>
</evidence>
<feature type="region of interest" description="Disordered" evidence="7">
    <location>
        <begin position="223"/>
        <end position="269"/>
    </location>
</feature>
<keyword evidence="3" id="KW-0805">Transcription regulation</keyword>
<dbReference type="Pfam" id="PF14379">
    <property type="entry name" value="Myb_CC_LHEQLE"/>
    <property type="match status" value="1"/>
</dbReference>
<feature type="compositionally biased region" description="Polar residues" evidence="7">
    <location>
        <begin position="76"/>
        <end position="86"/>
    </location>
</feature>
<keyword evidence="10" id="KW-1185">Reference proteome</keyword>
<dbReference type="PROSITE" id="PS51294">
    <property type="entry name" value="HTH_MYB"/>
    <property type="match status" value="1"/>
</dbReference>
<dbReference type="FunFam" id="1.10.10.60:FF:000002">
    <property type="entry name" value="Myb family transcription factor"/>
    <property type="match status" value="1"/>
</dbReference>
<keyword evidence="6" id="KW-0539">Nucleus</keyword>
<dbReference type="AlphaFoldDB" id="A0A8S0PJ12"/>
<comment type="caution">
    <text evidence="9">The sequence shown here is derived from an EMBL/GenBank/DDBJ whole genome shotgun (WGS) entry which is preliminary data.</text>
</comment>
<evidence type="ECO:0000259" key="8">
    <source>
        <dbReference type="PROSITE" id="PS51294"/>
    </source>
</evidence>
<reference evidence="9 10" key="1">
    <citation type="submission" date="2019-12" db="EMBL/GenBank/DDBJ databases">
        <authorList>
            <person name="Alioto T."/>
            <person name="Alioto T."/>
            <person name="Gomez Garrido J."/>
        </authorList>
    </citation>
    <scope>NUCLEOTIDE SEQUENCE [LARGE SCALE GENOMIC DNA]</scope>
</reference>
<dbReference type="GO" id="GO:0003700">
    <property type="term" value="F:DNA-binding transcription factor activity"/>
    <property type="evidence" value="ECO:0007669"/>
    <property type="project" value="InterPro"/>
</dbReference>
<dbReference type="GO" id="GO:0005634">
    <property type="term" value="C:nucleus"/>
    <property type="evidence" value="ECO:0007669"/>
    <property type="project" value="UniProtKB-SubCell"/>
</dbReference>
<evidence type="ECO:0000256" key="4">
    <source>
        <dbReference type="ARBA" id="ARBA00023054"/>
    </source>
</evidence>
<evidence type="ECO:0000256" key="1">
    <source>
        <dbReference type="ARBA" id="ARBA00004123"/>
    </source>
</evidence>
<organism evidence="9 10">
    <name type="scientific">Olea europaea subsp. europaea</name>
    <dbReference type="NCBI Taxonomy" id="158383"/>
    <lineage>
        <taxon>Eukaryota</taxon>
        <taxon>Viridiplantae</taxon>
        <taxon>Streptophyta</taxon>
        <taxon>Embryophyta</taxon>
        <taxon>Tracheophyta</taxon>
        <taxon>Spermatophyta</taxon>
        <taxon>Magnoliopsida</taxon>
        <taxon>eudicotyledons</taxon>
        <taxon>Gunneridae</taxon>
        <taxon>Pentapetalae</taxon>
        <taxon>asterids</taxon>
        <taxon>lamiids</taxon>
        <taxon>Lamiales</taxon>
        <taxon>Oleaceae</taxon>
        <taxon>Oleeae</taxon>
        <taxon>Olea</taxon>
    </lineage>
</organism>
<dbReference type="OrthoDB" id="551907at2759"/>
<accession>A0A8S0PJ12</accession>
<dbReference type="Gene3D" id="1.10.10.60">
    <property type="entry name" value="Homeodomain-like"/>
    <property type="match status" value="1"/>
</dbReference>
<dbReference type="Gramene" id="OE9A045316T5">
    <property type="protein sequence ID" value="OE9A045316C5"/>
    <property type="gene ID" value="OE9A045316"/>
</dbReference>
<dbReference type="InterPro" id="IPR006447">
    <property type="entry name" value="Myb_dom_plants"/>
</dbReference>
<name>A0A8S0PJ12_OLEEU</name>
<dbReference type="SUPFAM" id="SSF46689">
    <property type="entry name" value="Homeodomain-like"/>
    <property type="match status" value="1"/>
</dbReference>
<comment type="similarity">
    <text evidence="2">Belongs to the MYB-CC family.</text>
</comment>
<dbReference type="Pfam" id="PF00249">
    <property type="entry name" value="Myb_DNA-binding"/>
    <property type="match status" value="1"/>
</dbReference>
<evidence type="ECO:0000256" key="5">
    <source>
        <dbReference type="ARBA" id="ARBA00023163"/>
    </source>
</evidence>
<dbReference type="GO" id="GO:0003677">
    <property type="term" value="F:DNA binding"/>
    <property type="evidence" value="ECO:0007669"/>
    <property type="project" value="InterPro"/>
</dbReference>